<dbReference type="InterPro" id="IPR050577">
    <property type="entry name" value="MAPR/NEUFC/NENF-like"/>
</dbReference>
<dbReference type="EMBL" id="CAJNOI010000097">
    <property type="protein sequence ID" value="CAF1052857.1"/>
    <property type="molecule type" value="Genomic_DNA"/>
</dbReference>
<dbReference type="OrthoDB" id="547796at2759"/>
<evidence type="ECO:0000313" key="6">
    <source>
        <dbReference type="EMBL" id="CAF1327201.1"/>
    </source>
</evidence>
<dbReference type="InterPro" id="IPR036400">
    <property type="entry name" value="Cyt_B5-like_heme/steroid_sf"/>
</dbReference>
<name>A0A814KQN8_9BILA</name>
<dbReference type="Proteomes" id="UP000663877">
    <property type="component" value="Unassembled WGS sequence"/>
</dbReference>
<evidence type="ECO:0000256" key="3">
    <source>
        <dbReference type="SAM" id="Phobius"/>
    </source>
</evidence>
<feature type="compositionally biased region" description="Polar residues" evidence="2">
    <location>
        <begin position="183"/>
        <end position="193"/>
    </location>
</feature>
<dbReference type="GO" id="GO:0005783">
    <property type="term" value="C:endoplasmic reticulum"/>
    <property type="evidence" value="ECO:0007669"/>
    <property type="project" value="TreeGrafter"/>
</dbReference>
<evidence type="ECO:0000259" key="4">
    <source>
        <dbReference type="SMART" id="SM01117"/>
    </source>
</evidence>
<dbReference type="FunFam" id="3.10.120.10:FF:000003">
    <property type="entry name" value="membrane-associated progesterone receptor component 1"/>
    <property type="match status" value="1"/>
</dbReference>
<dbReference type="InterPro" id="IPR001199">
    <property type="entry name" value="Cyt_B5-like_heme/steroid-bd"/>
</dbReference>
<dbReference type="SMART" id="SM01117">
    <property type="entry name" value="Cyt-b5"/>
    <property type="match status" value="1"/>
</dbReference>
<gene>
    <name evidence="5" type="ORF">BJG266_LOCUS18716</name>
    <name evidence="6" type="ORF">QVE165_LOCUS32681</name>
</gene>
<dbReference type="EMBL" id="CAJNOM010000292">
    <property type="protein sequence ID" value="CAF1327201.1"/>
    <property type="molecule type" value="Genomic_DNA"/>
</dbReference>
<evidence type="ECO:0000313" key="7">
    <source>
        <dbReference type="Proteomes" id="UP000663832"/>
    </source>
</evidence>
<feature type="transmembrane region" description="Helical" evidence="3">
    <location>
        <begin position="24"/>
        <end position="46"/>
    </location>
</feature>
<comment type="caution">
    <text evidence="5">The sequence shown here is derived from an EMBL/GenBank/DDBJ whole genome shotgun (WGS) entry which is preliminary data.</text>
</comment>
<dbReference type="AlphaFoldDB" id="A0A814KQN8"/>
<accession>A0A814KQN8</accession>
<dbReference type="Pfam" id="PF00173">
    <property type="entry name" value="Cyt-b5"/>
    <property type="match status" value="1"/>
</dbReference>
<dbReference type="PANTHER" id="PTHR10281">
    <property type="entry name" value="MEMBRANE-ASSOCIATED PROGESTERONE RECEPTOR COMPONENT-RELATED"/>
    <property type="match status" value="1"/>
</dbReference>
<sequence length="199" mass="22503">MESETNDSITGKILALFLRLIHDIYTSPINLILVGLIIVLLVKLFLLKRKPTYSASSVKIQPELPKMPKQDLTVEQLRTYNGTDSNGRILTAIYGDIFDVSRRSDLYGPGGSYSLFAGRDATRSLSKMQLTQSLFTDEYDDLTDLTDNERATARSWHEDFREKYDIVGRLLKQGEKPSVYPTEESTVDSSANNDNKKNE</sequence>
<feature type="region of interest" description="Disordered" evidence="2">
    <location>
        <begin position="174"/>
        <end position="199"/>
    </location>
</feature>
<dbReference type="GO" id="GO:0016020">
    <property type="term" value="C:membrane"/>
    <property type="evidence" value="ECO:0007669"/>
    <property type="project" value="TreeGrafter"/>
</dbReference>
<organism evidence="5 8">
    <name type="scientific">Adineta steineri</name>
    <dbReference type="NCBI Taxonomy" id="433720"/>
    <lineage>
        <taxon>Eukaryota</taxon>
        <taxon>Metazoa</taxon>
        <taxon>Spiralia</taxon>
        <taxon>Gnathifera</taxon>
        <taxon>Rotifera</taxon>
        <taxon>Eurotatoria</taxon>
        <taxon>Bdelloidea</taxon>
        <taxon>Adinetida</taxon>
        <taxon>Adinetidae</taxon>
        <taxon>Adineta</taxon>
    </lineage>
</organism>
<dbReference type="Gene3D" id="3.10.120.10">
    <property type="entry name" value="Cytochrome b5-like heme/steroid binding domain"/>
    <property type="match status" value="1"/>
</dbReference>
<reference evidence="5" key="1">
    <citation type="submission" date="2021-02" db="EMBL/GenBank/DDBJ databases">
        <authorList>
            <person name="Nowell W R."/>
        </authorList>
    </citation>
    <scope>NUCLEOTIDE SEQUENCE</scope>
</reference>
<proteinExistence type="inferred from homology"/>
<protein>
    <recommendedName>
        <fullName evidence="4">Cytochrome b5 heme-binding domain-containing protein</fullName>
    </recommendedName>
</protein>
<evidence type="ECO:0000256" key="1">
    <source>
        <dbReference type="ARBA" id="ARBA00038357"/>
    </source>
</evidence>
<keyword evidence="3" id="KW-0472">Membrane</keyword>
<dbReference type="SUPFAM" id="SSF55856">
    <property type="entry name" value="Cytochrome b5-like heme/steroid binding domain"/>
    <property type="match status" value="1"/>
</dbReference>
<dbReference type="PANTHER" id="PTHR10281:SF106">
    <property type="entry name" value="IP06960P-RELATED"/>
    <property type="match status" value="1"/>
</dbReference>
<keyword evidence="7" id="KW-1185">Reference proteome</keyword>
<dbReference type="Proteomes" id="UP000663832">
    <property type="component" value="Unassembled WGS sequence"/>
</dbReference>
<keyword evidence="3" id="KW-0812">Transmembrane</keyword>
<comment type="similarity">
    <text evidence="1">Belongs to the cytochrome b5 family. MAPR subfamily.</text>
</comment>
<keyword evidence="3" id="KW-1133">Transmembrane helix</keyword>
<evidence type="ECO:0000313" key="8">
    <source>
        <dbReference type="Proteomes" id="UP000663877"/>
    </source>
</evidence>
<evidence type="ECO:0000313" key="5">
    <source>
        <dbReference type="EMBL" id="CAF1052857.1"/>
    </source>
</evidence>
<evidence type="ECO:0000256" key="2">
    <source>
        <dbReference type="SAM" id="MobiDB-lite"/>
    </source>
</evidence>
<feature type="domain" description="Cytochrome b5 heme-binding" evidence="4">
    <location>
        <begin position="72"/>
        <end position="171"/>
    </location>
</feature>